<dbReference type="EMBL" id="CP009639">
    <property type="protein sequence ID" value="AJI08741.1"/>
    <property type="molecule type" value="Genomic_DNA"/>
</dbReference>
<sequence length="98" mass="11344">MGMKGEEFIAKFITMGSLRCFNIMLVLISVTALSLFFSVKLLNAMYSFMFGLSLMILFRTRKLKNEDLSISDKKRYFYQIMFSIILIGITPVIANYLM</sequence>
<keyword evidence="1" id="KW-1133">Transmembrane helix</keyword>
<evidence type="ECO:0000256" key="1">
    <source>
        <dbReference type="SAM" id="Phobius"/>
    </source>
</evidence>
<proteinExistence type="predicted"/>
<geneLocation type="plasmid" evidence="2 3">
    <name>pBFI_1</name>
</geneLocation>
<keyword evidence="1" id="KW-0812">Transmembrane</keyword>
<protein>
    <submittedName>
        <fullName evidence="2">Membrane protein</fullName>
    </submittedName>
</protein>
<name>A0AAN0W4N3_BACCE</name>
<dbReference type="Proteomes" id="UP000031861">
    <property type="component" value="Plasmid pBFI_1"/>
</dbReference>
<feature type="transmembrane region" description="Helical" evidence="1">
    <location>
        <begin position="44"/>
        <end position="60"/>
    </location>
</feature>
<gene>
    <name evidence="2" type="ORF">AK40_5764</name>
</gene>
<feature type="transmembrane region" description="Helical" evidence="1">
    <location>
        <begin position="20"/>
        <end position="38"/>
    </location>
</feature>
<keyword evidence="2" id="KW-0614">Plasmid</keyword>
<feature type="transmembrane region" description="Helical" evidence="1">
    <location>
        <begin position="76"/>
        <end position="97"/>
    </location>
</feature>
<keyword evidence="1" id="KW-0472">Membrane</keyword>
<organism evidence="2 3">
    <name type="scientific">Bacillus cereus 03BB108</name>
    <dbReference type="NCBI Taxonomy" id="451709"/>
    <lineage>
        <taxon>Bacteria</taxon>
        <taxon>Bacillati</taxon>
        <taxon>Bacillota</taxon>
        <taxon>Bacilli</taxon>
        <taxon>Bacillales</taxon>
        <taxon>Bacillaceae</taxon>
        <taxon>Bacillus</taxon>
        <taxon>Bacillus cereus group</taxon>
    </lineage>
</organism>
<dbReference type="AlphaFoldDB" id="A0AAN0W4N3"/>
<dbReference type="RefSeq" id="WP_001996027.1">
    <property type="nucleotide sequence ID" value="NZ_CP009639.1"/>
</dbReference>
<evidence type="ECO:0000313" key="3">
    <source>
        <dbReference type="Proteomes" id="UP000031861"/>
    </source>
</evidence>
<evidence type="ECO:0000313" key="2">
    <source>
        <dbReference type="EMBL" id="AJI08741.1"/>
    </source>
</evidence>
<accession>A0AAN0W4N3</accession>
<reference evidence="2 3" key="1">
    <citation type="journal article" date="2015" name="Genome Announc.">
        <title>Complete genome sequences for 35 biothreat assay-relevant bacillus species.</title>
        <authorList>
            <person name="Johnson S.L."/>
            <person name="Daligault H.E."/>
            <person name="Davenport K.W."/>
            <person name="Jaissle J."/>
            <person name="Frey K.G."/>
            <person name="Ladner J.T."/>
            <person name="Broomall S.M."/>
            <person name="Bishop-Lilly K.A."/>
            <person name="Bruce D.C."/>
            <person name="Gibbons H.S."/>
            <person name="Coyne S.R."/>
            <person name="Lo C.C."/>
            <person name="Meincke L."/>
            <person name="Munk A.C."/>
            <person name="Koroleva G.I."/>
            <person name="Rosenzweig C.N."/>
            <person name="Palacios G.F."/>
            <person name="Redden C.L."/>
            <person name="Minogue T.D."/>
            <person name="Chain P.S."/>
        </authorList>
    </citation>
    <scope>NUCLEOTIDE SEQUENCE [LARGE SCALE GENOMIC DNA]</scope>
    <source>
        <strain evidence="2 3">03BB108</strain>
    </source>
</reference>